<comment type="caution">
    <text evidence="1">The sequence shown here is derived from an EMBL/GenBank/DDBJ whole genome shotgun (WGS) entry which is preliminary data.</text>
</comment>
<dbReference type="Proteomes" id="UP000886653">
    <property type="component" value="Unassembled WGS sequence"/>
</dbReference>
<keyword evidence="2" id="KW-1185">Reference proteome</keyword>
<protein>
    <submittedName>
        <fullName evidence="1">Uncharacterized protein</fullName>
    </submittedName>
</protein>
<reference evidence="1" key="1">
    <citation type="submission" date="2013-11" db="EMBL/GenBank/DDBJ databases">
        <title>Genome sequence of the fusiform rust pathogen reveals effectors for host alternation and coevolution with pine.</title>
        <authorList>
            <consortium name="DOE Joint Genome Institute"/>
            <person name="Smith K."/>
            <person name="Pendleton A."/>
            <person name="Kubisiak T."/>
            <person name="Anderson C."/>
            <person name="Salamov A."/>
            <person name="Aerts A."/>
            <person name="Riley R."/>
            <person name="Clum A."/>
            <person name="Lindquist E."/>
            <person name="Ence D."/>
            <person name="Campbell M."/>
            <person name="Kronenberg Z."/>
            <person name="Feau N."/>
            <person name="Dhillon B."/>
            <person name="Hamelin R."/>
            <person name="Burleigh J."/>
            <person name="Smith J."/>
            <person name="Yandell M."/>
            <person name="Nelson C."/>
            <person name="Grigoriev I."/>
            <person name="Davis J."/>
        </authorList>
    </citation>
    <scope>NUCLEOTIDE SEQUENCE</scope>
    <source>
        <strain evidence="1">G11</strain>
    </source>
</reference>
<name>A0A9P6NL01_9BASI</name>
<organism evidence="1 2">
    <name type="scientific">Cronartium quercuum f. sp. fusiforme G11</name>
    <dbReference type="NCBI Taxonomy" id="708437"/>
    <lineage>
        <taxon>Eukaryota</taxon>
        <taxon>Fungi</taxon>
        <taxon>Dikarya</taxon>
        <taxon>Basidiomycota</taxon>
        <taxon>Pucciniomycotina</taxon>
        <taxon>Pucciniomycetes</taxon>
        <taxon>Pucciniales</taxon>
        <taxon>Coleosporiaceae</taxon>
        <taxon>Cronartium</taxon>
    </lineage>
</organism>
<evidence type="ECO:0000313" key="2">
    <source>
        <dbReference type="Proteomes" id="UP000886653"/>
    </source>
</evidence>
<proteinExistence type="predicted"/>
<sequence length="94" mass="10830">MDSKFNDQDQFCAGPQVIKLFEDMHFQKAFGWNAKALNAFEVEVNLGCTTLTPHRGPSKLAAYFQEWRWTPIESLKLSTWEDSYFTLYSGAKSI</sequence>
<gene>
    <name evidence="1" type="ORF">CROQUDRAFT_90845</name>
</gene>
<accession>A0A9P6NL01</accession>
<evidence type="ECO:0000313" key="1">
    <source>
        <dbReference type="EMBL" id="KAG0147899.1"/>
    </source>
</evidence>
<dbReference type="AlphaFoldDB" id="A0A9P6NL01"/>
<dbReference type="EMBL" id="MU167242">
    <property type="protein sequence ID" value="KAG0147899.1"/>
    <property type="molecule type" value="Genomic_DNA"/>
</dbReference>